<dbReference type="InterPro" id="IPR036737">
    <property type="entry name" value="OmpA-like_sf"/>
</dbReference>
<dbReference type="PROSITE" id="PS51123">
    <property type="entry name" value="OMPA_2"/>
    <property type="match status" value="1"/>
</dbReference>
<dbReference type="InterPro" id="IPR050330">
    <property type="entry name" value="Bact_OuterMem_StrucFunc"/>
</dbReference>
<dbReference type="SUPFAM" id="SSF103088">
    <property type="entry name" value="OmpA-like"/>
    <property type="match status" value="1"/>
</dbReference>
<dbReference type="Gene3D" id="3.30.1330.60">
    <property type="entry name" value="OmpA-like domain"/>
    <property type="match status" value="1"/>
</dbReference>
<evidence type="ECO:0000256" key="2">
    <source>
        <dbReference type="ARBA" id="ARBA00023136"/>
    </source>
</evidence>
<feature type="region of interest" description="Disordered" evidence="5">
    <location>
        <begin position="1"/>
        <end position="24"/>
    </location>
</feature>
<gene>
    <name evidence="7" type="ORF">ET495_13340</name>
</gene>
<dbReference type="EMBL" id="CP035495">
    <property type="protein sequence ID" value="QAY64904.1"/>
    <property type="molecule type" value="Genomic_DNA"/>
</dbReference>
<dbReference type="GO" id="GO:0009279">
    <property type="term" value="C:cell outer membrane"/>
    <property type="evidence" value="ECO:0007669"/>
    <property type="project" value="UniProtKB-SubCell"/>
</dbReference>
<dbReference type="AlphaFoldDB" id="A0A4P6EQ17"/>
<sequence length="143" mass="15200">MPSRSFPSASLASYTVSGSGDVEELRGDDVTSYATSGDVLFGSNEDTLRPEAATALQAILDQAAAGPSTRFRVEGHTDDVDTPEYNLDLSQRRAQAVADWLAGQGVDPSRITVTGYGLTHPRADNTTAEGRALNRRVVITVTE</sequence>
<proteinExistence type="predicted"/>
<dbReference type="PROSITE" id="PS01068">
    <property type="entry name" value="OMPA_1"/>
    <property type="match status" value="1"/>
</dbReference>
<dbReference type="KEGG" id="xyl:ET495_13340"/>
<comment type="subcellular location">
    <subcellularLocation>
        <location evidence="1">Cell outer membrane</location>
    </subcellularLocation>
</comment>
<dbReference type="InterPro" id="IPR006690">
    <property type="entry name" value="OMPA-like_CS"/>
</dbReference>
<evidence type="ECO:0000259" key="6">
    <source>
        <dbReference type="PROSITE" id="PS51123"/>
    </source>
</evidence>
<accession>A0A4P6EQ17</accession>
<dbReference type="InterPro" id="IPR006664">
    <property type="entry name" value="OMP_bac"/>
</dbReference>
<evidence type="ECO:0000256" key="3">
    <source>
        <dbReference type="ARBA" id="ARBA00023237"/>
    </source>
</evidence>
<dbReference type="PANTHER" id="PTHR30329">
    <property type="entry name" value="STATOR ELEMENT OF FLAGELLAR MOTOR COMPLEX"/>
    <property type="match status" value="1"/>
</dbReference>
<name>A0A4P6EQ17_9MICO</name>
<evidence type="ECO:0000313" key="7">
    <source>
        <dbReference type="EMBL" id="QAY64904.1"/>
    </source>
</evidence>
<reference evidence="7 8" key="1">
    <citation type="submission" date="2019-01" db="EMBL/GenBank/DDBJ databases">
        <title>Genome sequencing of strain 2JSPR-7.</title>
        <authorList>
            <person name="Heo J."/>
            <person name="Kim S.-J."/>
            <person name="Kim J.-S."/>
            <person name="Hong S.-B."/>
            <person name="Kwon S.-W."/>
        </authorList>
    </citation>
    <scope>NUCLEOTIDE SEQUENCE [LARGE SCALE GENOMIC DNA]</scope>
    <source>
        <strain evidence="7 8">2JSPR-7</strain>
    </source>
</reference>
<evidence type="ECO:0000256" key="5">
    <source>
        <dbReference type="SAM" id="MobiDB-lite"/>
    </source>
</evidence>
<feature type="domain" description="OmpA-like" evidence="6">
    <location>
        <begin position="28"/>
        <end position="143"/>
    </location>
</feature>
<evidence type="ECO:0000256" key="4">
    <source>
        <dbReference type="PROSITE-ProRule" id="PRU00473"/>
    </source>
</evidence>
<dbReference type="Proteomes" id="UP000291758">
    <property type="component" value="Chromosome"/>
</dbReference>
<dbReference type="PRINTS" id="PR01023">
    <property type="entry name" value="NAFLGMOTY"/>
</dbReference>
<evidence type="ECO:0000313" key="8">
    <source>
        <dbReference type="Proteomes" id="UP000291758"/>
    </source>
</evidence>
<evidence type="ECO:0000256" key="1">
    <source>
        <dbReference type="ARBA" id="ARBA00004442"/>
    </source>
</evidence>
<dbReference type="Pfam" id="PF00691">
    <property type="entry name" value="OmpA"/>
    <property type="match status" value="1"/>
</dbReference>
<keyword evidence="8" id="KW-1185">Reference proteome</keyword>
<feature type="compositionally biased region" description="Polar residues" evidence="5">
    <location>
        <begin position="1"/>
        <end position="18"/>
    </location>
</feature>
<dbReference type="CDD" id="cd07185">
    <property type="entry name" value="OmpA_C-like"/>
    <property type="match status" value="1"/>
</dbReference>
<keyword evidence="2 4" id="KW-0472">Membrane</keyword>
<keyword evidence="3" id="KW-0998">Cell outer membrane</keyword>
<dbReference type="OrthoDB" id="3820813at2"/>
<organism evidence="7 8">
    <name type="scientific">Xylanimonas allomyrinae</name>
    <dbReference type="NCBI Taxonomy" id="2509459"/>
    <lineage>
        <taxon>Bacteria</taxon>
        <taxon>Bacillati</taxon>
        <taxon>Actinomycetota</taxon>
        <taxon>Actinomycetes</taxon>
        <taxon>Micrococcales</taxon>
        <taxon>Promicromonosporaceae</taxon>
        <taxon>Xylanimonas</taxon>
    </lineage>
</organism>
<protein>
    <submittedName>
        <fullName evidence="7">OmpA family protein</fullName>
    </submittedName>
</protein>
<dbReference type="PRINTS" id="PR01021">
    <property type="entry name" value="OMPADOMAIN"/>
</dbReference>
<dbReference type="PANTHER" id="PTHR30329:SF21">
    <property type="entry name" value="LIPOPROTEIN YIAD-RELATED"/>
    <property type="match status" value="1"/>
</dbReference>
<dbReference type="InterPro" id="IPR006665">
    <property type="entry name" value="OmpA-like"/>
</dbReference>